<dbReference type="KEGG" id="vg:65108258"/>
<proteinExistence type="predicted"/>
<accession>A0A2Z5ZBZ5</accession>
<protein>
    <submittedName>
        <fullName evidence="1">Uncharacterized protein</fullName>
    </submittedName>
</protein>
<name>A0A2Z5ZBZ5_9CAUD</name>
<organism evidence="1 2">
    <name type="scientific">Escherichia phage EcS1</name>
    <dbReference type="NCBI Taxonomy" id="2083276"/>
    <lineage>
        <taxon>Viruses</taxon>
        <taxon>Duplodnaviria</taxon>
        <taxon>Heunggongvirae</taxon>
        <taxon>Uroviricota</taxon>
        <taxon>Caudoviricetes</taxon>
        <taxon>Pantevenvirales</taxon>
        <taxon>Straboviridae</taxon>
        <taxon>Tevenvirinae</taxon>
        <taxon>Kagamiyamavirus</taxon>
        <taxon>Kagamiyamavirus ecs1</taxon>
    </lineage>
</organism>
<dbReference type="GeneID" id="65108258"/>
<dbReference type="Proteomes" id="UP000250157">
    <property type="component" value="Segment"/>
</dbReference>
<sequence length="38" mass="4352">MSVIHEVVEAVAEITYNYVIAAGEEFPSMYSFLFFLAY</sequence>
<dbReference type="EMBL" id="LC371242">
    <property type="protein sequence ID" value="BBC78119.1"/>
    <property type="molecule type" value="Genomic_DNA"/>
</dbReference>
<dbReference type="RefSeq" id="YP_010090766.1">
    <property type="nucleotide sequence ID" value="NC_055721.1"/>
</dbReference>
<evidence type="ECO:0000313" key="2">
    <source>
        <dbReference type="Proteomes" id="UP000250157"/>
    </source>
</evidence>
<evidence type="ECO:0000313" key="1">
    <source>
        <dbReference type="EMBL" id="BBC78119.1"/>
    </source>
</evidence>
<reference evidence="1 2" key="1">
    <citation type="submission" date="2018-02" db="EMBL/GenBank/DDBJ databases">
        <title>Full genome sequencing of a novel polyvalent bacteriophage as one of T4-Family member.</title>
        <authorList>
            <person name="Kawasaki T."/>
            <person name="Saad A.M."/>
            <person name="Yamada T."/>
        </authorList>
    </citation>
    <scope>NUCLEOTIDE SEQUENCE [LARGE SCALE GENOMIC DNA]</scope>
    <source>
        <strain evidence="1 2">EcS1</strain>
    </source>
</reference>
<keyword evidence="2" id="KW-1185">Reference proteome</keyword>